<dbReference type="InterPro" id="IPR017938">
    <property type="entry name" value="Riboflavin_synthase-like_b-brl"/>
</dbReference>
<dbReference type="GO" id="GO:0051537">
    <property type="term" value="F:2 iron, 2 sulfur cluster binding"/>
    <property type="evidence" value="ECO:0007669"/>
    <property type="project" value="UniProtKB-KW"/>
</dbReference>
<keyword evidence="4" id="KW-1185">Reference proteome</keyword>
<dbReference type="AlphaFoldDB" id="A0A0P6XM42"/>
<dbReference type="GO" id="GO:0006221">
    <property type="term" value="P:pyrimidine nucleotide biosynthetic process"/>
    <property type="evidence" value="ECO:0007669"/>
    <property type="project" value="InterPro"/>
</dbReference>
<dbReference type="NCBIfam" id="NF004862">
    <property type="entry name" value="PRK06222.1"/>
    <property type="match status" value="1"/>
</dbReference>
<dbReference type="GO" id="GO:0046872">
    <property type="term" value="F:metal ion binding"/>
    <property type="evidence" value="ECO:0007669"/>
    <property type="project" value="UniProtKB-KW"/>
</dbReference>
<dbReference type="PIRSF" id="PIRSF006816">
    <property type="entry name" value="Cyc3_hyd_g"/>
    <property type="match status" value="1"/>
</dbReference>
<dbReference type="GO" id="GO:0050660">
    <property type="term" value="F:flavin adenine dinucleotide binding"/>
    <property type="evidence" value="ECO:0007669"/>
    <property type="project" value="InterPro"/>
</dbReference>
<feature type="binding site" evidence="1">
    <location>
        <position position="237"/>
    </location>
    <ligand>
        <name>[2Fe-2S] cluster</name>
        <dbReference type="ChEBI" id="CHEBI:190135"/>
    </ligand>
</feature>
<feature type="binding site" evidence="1">
    <location>
        <position position="222"/>
    </location>
    <ligand>
        <name>[2Fe-2S] cluster</name>
        <dbReference type="ChEBI" id="CHEBI:190135"/>
    </ligand>
</feature>
<name>A0A0P6XM42_9CHLR</name>
<organism evidence="3 4">
    <name type="scientific">Leptolinea tardivitalis</name>
    <dbReference type="NCBI Taxonomy" id="229920"/>
    <lineage>
        <taxon>Bacteria</taxon>
        <taxon>Bacillati</taxon>
        <taxon>Chloroflexota</taxon>
        <taxon>Anaerolineae</taxon>
        <taxon>Anaerolineales</taxon>
        <taxon>Anaerolineaceae</taxon>
        <taxon>Leptolinea</taxon>
    </lineage>
</organism>
<feature type="binding site" evidence="1">
    <location>
        <position position="225"/>
    </location>
    <ligand>
        <name>[2Fe-2S] cluster</name>
        <dbReference type="ChEBI" id="CHEBI:190135"/>
    </ligand>
</feature>
<dbReference type="PROSITE" id="PS51384">
    <property type="entry name" value="FAD_FR"/>
    <property type="match status" value="1"/>
</dbReference>
<feature type="domain" description="FAD-binding FR-type" evidence="2">
    <location>
        <begin position="1"/>
        <end position="95"/>
    </location>
</feature>
<sequence>MIPVLERTMVAPNIHNLRLQAPDVARSAKPGQFVILQAEEDGERIPLTISDWDAEKGDITVVFMQVGATTGKLALLKAGDSIPTAAGPLGNPMELGNFGTVICVGGCYGIASIYPIARALKEMNNRVICVVEARSSFLFYWQEKLRKTSDEMIFITRDGSLGRRGHINNLGSIIPSIKGGVDRVIINGCNYVMMRGCEETRPLGIKTIVSLNTLMIDGTGMCGVCRVTVNGSNKFACVDGPHFDGHEVNWDELSSRRQAYLREETVTLRTSAPEKER</sequence>
<dbReference type="SUPFAM" id="SSF63380">
    <property type="entry name" value="Riboflavin synthase domain-like"/>
    <property type="match status" value="1"/>
</dbReference>
<dbReference type="Proteomes" id="UP000050430">
    <property type="component" value="Unassembled WGS sequence"/>
</dbReference>
<accession>A0A0P6XM42</accession>
<keyword evidence="1" id="KW-0411">Iron-sulfur</keyword>
<dbReference type="InterPro" id="IPR050353">
    <property type="entry name" value="PyrK_electron_transfer"/>
</dbReference>
<reference evidence="3 4" key="1">
    <citation type="submission" date="2015-07" db="EMBL/GenBank/DDBJ databases">
        <title>Genome sequence of Leptolinea tardivitalis DSM 16556.</title>
        <authorList>
            <person name="Hemp J."/>
            <person name="Ward L.M."/>
            <person name="Pace L.A."/>
            <person name="Fischer W.W."/>
        </authorList>
    </citation>
    <scope>NUCLEOTIDE SEQUENCE [LARGE SCALE GENOMIC DNA]</scope>
    <source>
        <strain evidence="3 4">YMTK-2</strain>
    </source>
</reference>
<dbReference type="RefSeq" id="WP_062420913.1">
    <property type="nucleotide sequence ID" value="NZ_BBYA01000008.1"/>
</dbReference>
<keyword evidence="3" id="KW-0560">Oxidoreductase</keyword>
<dbReference type="STRING" id="229920.ADM99_07930"/>
<dbReference type="SUPFAM" id="SSF52343">
    <property type="entry name" value="Ferredoxin reductase-like, C-terminal NADP-linked domain"/>
    <property type="match status" value="1"/>
</dbReference>
<dbReference type="Gene3D" id="2.40.30.10">
    <property type="entry name" value="Translation factors"/>
    <property type="match status" value="1"/>
</dbReference>
<dbReference type="OrthoDB" id="9778346at2"/>
<evidence type="ECO:0000313" key="3">
    <source>
        <dbReference type="EMBL" id="KPL72952.1"/>
    </source>
</evidence>
<evidence type="ECO:0000313" key="4">
    <source>
        <dbReference type="Proteomes" id="UP000050430"/>
    </source>
</evidence>
<keyword evidence="1" id="KW-0408">Iron</keyword>
<dbReference type="CDD" id="cd06219">
    <property type="entry name" value="DHOD_e_trans_like1"/>
    <property type="match status" value="1"/>
</dbReference>
<proteinExistence type="predicted"/>
<dbReference type="InterPro" id="IPR012165">
    <property type="entry name" value="Cyt_c3_hydrogenase_gsu"/>
</dbReference>
<dbReference type="Pfam" id="PF10418">
    <property type="entry name" value="DHODB_Fe-S_bind"/>
    <property type="match status" value="1"/>
</dbReference>
<keyword evidence="1" id="KW-0479">Metal-binding</keyword>
<dbReference type="InterPro" id="IPR017927">
    <property type="entry name" value="FAD-bd_FR_type"/>
</dbReference>
<keyword evidence="1" id="KW-0001">2Fe-2S</keyword>
<gene>
    <name evidence="3" type="ORF">ADM99_07930</name>
</gene>
<dbReference type="InterPro" id="IPR019480">
    <property type="entry name" value="Dihydroorotate_DH_Fe-S-bd"/>
</dbReference>
<evidence type="ECO:0000259" key="2">
    <source>
        <dbReference type="PROSITE" id="PS51384"/>
    </source>
</evidence>
<dbReference type="EMBL" id="LGCK01000007">
    <property type="protein sequence ID" value="KPL72952.1"/>
    <property type="molecule type" value="Genomic_DNA"/>
</dbReference>
<evidence type="ECO:0000256" key="1">
    <source>
        <dbReference type="PIRSR" id="PIRSR006816-2"/>
    </source>
</evidence>
<comment type="cofactor">
    <cofactor evidence="1">
        <name>[2Fe-2S] cluster</name>
        <dbReference type="ChEBI" id="CHEBI:190135"/>
    </cofactor>
    <text evidence="1">Binds 1 [2Fe-2S] cluster per subunit.</text>
</comment>
<dbReference type="EC" id="1.18.1.2" evidence="3"/>
<dbReference type="GO" id="GO:0004324">
    <property type="term" value="F:ferredoxin-NADP+ reductase activity"/>
    <property type="evidence" value="ECO:0007669"/>
    <property type="project" value="UniProtKB-EC"/>
</dbReference>
<dbReference type="InterPro" id="IPR039261">
    <property type="entry name" value="FNR_nucleotide-bd"/>
</dbReference>
<comment type="caution">
    <text evidence="3">The sequence shown here is derived from an EMBL/GenBank/DDBJ whole genome shotgun (WGS) entry which is preliminary data.</text>
</comment>
<dbReference type="Gene3D" id="3.40.50.80">
    <property type="entry name" value="Nucleotide-binding domain of ferredoxin-NADP reductase (FNR) module"/>
    <property type="match status" value="1"/>
</dbReference>
<dbReference type="PANTHER" id="PTHR43513">
    <property type="entry name" value="DIHYDROOROTATE DEHYDROGENASE B (NAD(+)), ELECTRON TRANSFER SUBUNIT"/>
    <property type="match status" value="1"/>
</dbReference>
<dbReference type="PANTHER" id="PTHR43513:SF3">
    <property type="entry name" value="DIHYDROOROTATE DEHYDROGENASE B (NAD(+)), ELECTRON TRANSFER SUBUNIT-RELATED"/>
    <property type="match status" value="1"/>
</dbReference>
<protein>
    <submittedName>
        <fullName evidence="3">Ferredoxin-NADP reductase</fullName>
        <ecNumber evidence="3">1.18.1.2</ecNumber>
    </submittedName>
</protein>